<dbReference type="AlphaFoldDB" id="A0A0K0Y6P9"/>
<evidence type="ECO:0000256" key="1">
    <source>
        <dbReference type="ARBA" id="ARBA00004781"/>
    </source>
</evidence>
<dbReference type="KEGG" id="otm:OSB_21090"/>
<gene>
    <name evidence="7" type="primary">rfbD_1</name>
    <name evidence="7" type="ORF">OSB_21090</name>
</gene>
<dbReference type="NCBIfam" id="TIGR01214">
    <property type="entry name" value="rmlD"/>
    <property type="match status" value="1"/>
</dbReference>
<evidence type="ECO:0000256" key="3">
    <source>
        <dbReference type="ARBA" id="ARBA00012929"/>
    </source>
</evidence>
<dbReference type="STRING" id="1458307.OSB_21090"/>
<dbReference type="OrthoDB" id="9803892at2"/>
<evidence type="ECO:0000313" key="7">
    <source>
        <dbReference type="EMBL" id="AKS46648.1"/>
    </source>
</evidence>
<dbReference type="GO" id="GO:0008831">
    <property type="term" value="F:dTDP-4-dehydrorhamnose reductase activity"/>
    <property type="evidence" value="ECO:0007669"/>
    <property type="project" value="UniProtKB-EC"/>
</dbReference>
<comment type="similarity">
    <text evidence="2 6">Belongs to the dTDP-4-dehydrorhamnose reductase family.</text>
</comment>
<dbReference type="PANTHER" id="PTHR10491">
    <property type="entry name" value="DTDP-4-DEHYDRORHAMNOSE REDUCTASE"/>
    <property type="match status" value="1"/>
</dbReference>
<dbReference type="UniPathway" id="UPA00124"/>
<accession>A0A0K0Y6P9</accession>
<organism evidence="7 8">
    <name type="scientific">Octadecabacter temperatus</name>
    <dbReference type="NCBI Taxonomy" id="1458307"/>
    <lineage>
        <taxon>Bacteria</taxon>
        <taxon>Pseudomonadati</taxon>
        <taxon>Pseudomonadota</taxon>
        <taxon>Alphaproteobacteria</taxon>
        <taxon>Rhodobacterales</taxon>
        <taxon>Roseobacteraceae</taxon>
        <taxon>Octadecabacter</taxon>
    </lineage>
</organism>
<dbReference type="CDD" id="cd05254">
    <property type="entry name" value="dTDP_HR_like_SDR_e"/>
    <property type="match status" value="1"/>
</dbReference>
<evidence type="ECO:0000256" key="2">
    <source>
        <dbReference type="ARBA" id="ARBA00010944"/>
    </source>
</evidence>
<dbReference type="SUPFAM" id="SSF51735">
    <property type="entry name" value="NAD(P)-binding Rossmann-fold domains"/>
    <property type="match status" value="1"/>
</dbReference>
<name>A0A0K0Y6P9_9RHOB</name>
<evidence type="ECO:0000256" key="5">
    <source>
        <dbReference type="ARBA" id="ARBA00048200"/>
    </source>
</evidence>
<keyword evidence="6" id="KW-0521">NADP</keyword>
<dbReference type="InterPro" id="IPR005913">
    <property type="entry name" value="dTDP_dehydrorham_reduct"/>
</dbReference>
<dbReference type="Gene3D" id="3.90.25.10">
    <property type="entry name" value="UDP-galactose 4-epimerase, domain 1"/>
    <property type="match status" value="1"/>
</dbReference>
<dbReference type="PANTHER" id="PTHR10491:SF4">
    <property type="entry name" value="METHIONINE ADENOSYLTRANSFERASE 2 SUBUNIT BETA"/>
    <property type="match status" value="1"/>
</dbReference>
<dbReference type="InterPro" id="IPR029903">
    <property type="entry name" value="RmlD-like-bd"/>
</dbReference>
<keyword evidence="6 7" id="KW-0560">Oxidoreductase</keyword>
<evidence type="ECO:0000256" key="4">
    <source>
        <dbReference type="ARBA" id="ARBA00017099"/>
    </source>
</evidence>
<dbReference type="EMBL" id="CP012160">
    <property type="protein sequence ID" value="AKS46648.1"/>
    <property type="molecule type" value="Genomic_DNA"/>
</dbReference>
<sequence length="279" mass="30169">MTILVFGKTGQVATELSPLSDVLCLGRADVDLTDPMACANAIASHRPRAVINAAAYTDVDGAEVEENIAQVVNTRAPHAMARACADIDIPFVHISTDYVFDGSGSEPWTSDHQPNPQNAYGRTKIAGEAAIREIGGRFAILRTSWVFSAHGKNFVKSMLKFGATRGELCVVSDQIGGPTPAREIALACHAIAKALMDAPEKAGVYHLSGTPDCNRADFARQIFNAAKVSCKVDEIPSSQFPTPAERPLNSRLDCQGLEQTFGVRRPDWRAYLRDQLTEN</sequence>
<dbReference type="InterPro" id="IPR036291">
    <property type="entry name" value="NAD(P)-bd_dom_sf"/>
</dbReference>
<dbReference type="GO" id="GO:0005829">
    <property type="term" value="C:cytosol"/>
    <property type="evidence" value="ECO:0007669"/>
    <property type="project" value="TreeGrafter"/>
</dbReference>
<dbReference type="EC" id="1.1.1.133" evidence="3 6"/>
<comment type="catalytic activity">
    <reaction evidence="5 6">
        <text>dTDP-beta-L-rhamnose + NADP(+) = dTDP-4-dehydro-beta-L-rhamnose + NADPH + H(+)</text>
        <dbReference type="Rhea" id="RHEA:21796"/>
        <dbReference type="ChEBI" id="CHEBI:15378"/>
        <dbReference type="ChEBI" id="CHEBI:57510"/>
        <dbReference type="ChEBI" id="CHEBI:57783"/>
        <dbReference type="ChEBI" id="CHEBI:58349"/>
        <dbReference type="ChEBI" id="CHEBI:62830"/>
        <dbReference type="EC" id="1.1.1.133"/>
    </reaction>
</comment>
<comment type="pathway">
    <text evidence="1 6">Carbohydrate biosynthesis; dTDP-L-rhamnose biosynthesis.</text>
</comment>
<reference evidence="7 8" key="1">
    <citation type="journal article" date="2015" name="Genome Announc.">
        <title>Closed Genome Sequence of Octadecabacter temperatus SB1, the First Mesophilic Species of the Genus Octadecabacter.</title>
        <authorList>
            <person name="Voget S."/>
            <person name="Billerbeck S."/>
            <person name="Simon M."/>
            <person name="Daniel R."/>
        </authorList>
    </citation>
    <scope>NUCLEOTIDE SEQUENCE [LARGE SCALE GENOMIC DNA]</scope>
    <source>
        <strain evidence="7 8">SB1</strain>
    </source>
</reference>
<dbReference type="PATRIC" id="fig|1458307.3.peg.2124"/>
<evidence type="ECO:0000313" key="8">
    <source>
        <dbReference type="Proteomes" id="UP000067444"/>
    </source>
</evidence>
<comment type="function">
    <text evidence="6">Catalyzes the reduction of dTDP-6-deoxy-L-lyxo-4-hexulose to yield dTDP-L-rhamnose.</text>
</comment>
<dbReference type="Proteomes" id="UP000067444">
    <property type="component" value="Chromosome"/>
</dbReference>
<dbReference type="Gene3D" id="3.40.50.720">
    <property type="entry name" value="NAD(P)-binding Rossmann-like Domain"/>
    <property type="match status" value="1"/>
</dbReference>
<keyword evidence="8" id="KW-1185">Reference proteome</keyword>
<dbReference type="GO" id="GO:0019305">
    <property type="term" value="P:dTDP-rhamnose biosynthetic process"/>
    <property type="evidence" value="ECO:0007669"/>
    <property type="project" value="UniProtKB-UniPathway"/>
</dbReference>
<comment type="cofactor">
    <cofactor evidence="6">
        <name>Mg(2+)</name>
        <dbReference type="ChEBI" id="CHEBI:18420"/>
    </cofactor>
    <text evidence="6">Binds 1 Mg(2+) ion per monomer.</text>
</comment>
<proteinExistence type="inferred from homology"/>
<evidence type="ECO:0000256" key="6">
    <source>
        <dbReference type="RuleBase" id="RU364082"/>
    </source>
</evidence>
<dbReference type="RefSeq" id="WP_049834935.1">
    <property type="nucleotide sequence ID" value="NZ_CP012160.1"/>
</dbReference>
<dbReference type="Pfam" id="PF04321">
    <property type="entry name" value="RmlD_sub_bind"/>
    <property type="match status" value="1"/>
</dbReference>
<protein>
    <recommendedName>
        <fullName evidence="4 6">dTDP-4-dehydrorhamnose reductase</fullName>
        <ecNumber evidence="3 6">1.1.1.133</ecNumber>
    </recommendedName>
</protein>